<feature type="domain" description="Peptidase S49" evidence="8">
    <location>
        <begin position="125"/>
        <end position="281"/>
    </location>
</feature>
<dbReference type="Gene3D" id="6.20.330.10">
    <property type="match status" value="1"/>
</dbReference>
<dbReference type="InterPro" id="IPR004635">
    <property type="entry name" value="Pept_S49_SppA"/>
</dbReference>
<evidence type="ECO:0000256" key="3">
    <source>
        <dbReference type="ARBA" id="ARBA00022670"/>
    </source>
</evidence>
<keyword evidence="3 9" id="KW-0645">Protease</keyword>
<dbReference type="CDD" id="cd07023">
    <property type="entry name" value="S49_Sppa_N_C"/>
    <property type="match status" value="1"/>
</dbReference>
<evidence type="ECO:0000313" key="9">
    <source>
        <dbReference type="EMBL" id="BDB96386.1"/>
    </source>
</evidence>
<evidence type="ECO:0000313" key="10">
    <source>
        <dbReference type="Proteomes" id="UP001320209"/>
    </source>
</evidence>
<keyword evidence="7" id="KW-1133">Transmembrane helix</keyword>
<dbReference type="PANTHER" id="PTHR33209">
    <property type="entry name" value="PROTEASE 4"/>
    <property type="match status" value="1"/>
</dbReference>
<evidence type="ECO:0000256" key="1">
    <source>
        <dbReference type="ARBA" id="ARBA00004370"/>
    </source>
</evidence>
<evidence type="ECO:0000259" key="8">
    <source>
        <dbReference type="Pfam" id="PF01343"/>
    </source>
</evidence>
<comment type="similarity">
    <text evidence="2">Belongs to the peptidase S49 family.</text>
</comment>
<dbReference type="Gene3D" id="3.40.1750.10">
    <property type="entry name" value="peptide peptidase (sppa) like domain"/>
    <property type="match status" value="1"/>
</dbReference>
<dbReference type="CDD" id="cd07018">
    <property type="entry name" value="S49_SppA_67K_type"/>
    <property type="match status" value="1"/>
</dbReference>
<evidence type="ECO:0000256" key="7">
    <source>
        <dbReference type="SAM" id="Phobius"/>
    </source>
</evidence>
<dbReference type="InterPro" id="IPR004634">
    <property type="entry name" value="Pept_S49_pIV"/>
</dbReference>
<organism evidence="9 10">
    <name type="scientific">Candidatus Hydrogenosomobacter endosymbioticus</name>
    <dbReference type="NCBI Taxonomy" id="2558174"/>
    <lineage>
        <taxon>Bacteria</taxon>
        <taxon>Pseudomonadati</taxon>
        <taxon>Pseudomonadota</taxon>
        <taxon>Alphaproteobacteria</taxon>
        <taxon>Holosporales</taxon>
        <taxon>Holosporaceae</taxon>
        <taxon>Candidatus Hydrogenosomobacter</taxon>
    </lineage>
</organism>
<evidence type="ECO:0000256" key="5">
    <source>
        <dbReference type="ARBA" id="ARBA00022825"/>
    </source>
</evidence>
<keyword evidence="6 7" id="KW-0472">Membrane</keyword>
<proteinExistence type="inferred from homology"/>
<sequence length="603" mass="67138">MNAFLRFLLKYLGFLWRFFKKITFLIGLISVATAFVFLHKVCKPDEVKKPCILKIDLDNVLDHEGPQNPVAAFLGDCRLSFFQLINVLEKAATEDKIRCVYITCRSYPFGMAQTQELRKFISIVKKKKPVYFFSPSIGDVSGGNMSYYLASAASHICVQPVGGLGVNGFGIEMLFFKNMFNKIRVNPEFFGREEYKSAIEPYTRSDMSKHNREAISSILTSMENNVANDLLEDARVSRGKHNIKDVFKFLRNGPYTSIESLEMKFVDSVRLQYELEEELRKKFSEDVVSEVSYAKSVKAGNSRKSIKPTVMIGKSGIPCIAVMSLSGEIVGGSNRGFGNGIFAADIIEKLEEVAEDKSIKAIVIRVDSPGGDAVASEEIYGAIEKYRVGGVPVIVSMGNYAASGGYLISLAGDYIFAEPSTITGSIGVFSGKFDLSGLLSAMGISVDHYKLSEHTFMSSSNRGFTKEGIKKMMSHIDSTYQRFLSLVSYRRKIKFDEARKSAKGRVWTGEQAKKLMLVDEMGGMSDAIKKAKDIVAKKDGIPLKDILVKDISQPEGIVSAIFDGDGMRALFSRIFVSLVLNVDKNSQKVYMIEERFTNRMLNH</sequence>
<gene>
    <name evidence="9" type="primary">sppA</name>
    <name evidence="9" type="ORF">HYD_5190</name>
</gene>
<dbReference type="PANTHER" id="PTHR33209:SF1">
    <property type="entry name" value="PEPTIDASE S49 DOMAIN-CONTAINING PROTEIN"/>
    <property type="match status" value="1"/>
</dbReference>
<protein>
    <submittedName>
        <fullName evidence="9">Protease</fullName>
    </submittedName>
</protein>
<keyword evidence="4" id="KW-0378">Hydrolase</keyword>
<evidence type="ECO:0000256" key="4">
    <source>
        <dbReference type="ARBA" id="ARBA00022801"/>
    </source>
</evidence>
<evidence type="ECO:0000256" key="2">
    <source>
        <dbReference type="ARBA" id="ARBA00008683"/>
    </source>
</evidence>
<dbReference type="InterPro" id="IPR002142">
    <property type="entry name" value="Peptidase_S49"/>
</dbReference>
<dbReference type="NCBIfam" id="TIGR00705">
    <property type="entry name" value="SppA_67K"/>
    <property type="match status" value="1"/>
</dbReference>
<comment type="subcellular location">
    <subcellularLocation>
        <location evidence="1">Membrane</location>
    </subcellularLocation>
</comment>
<dbReference type="EMBL" id="AP025225">
    <property type="protein sequence ID" value="BDB96386.1"/>
    <property type="molecule type" value="Genomic_DNA"/>
</dbReference>
<feature type="domain" description="Peptidase S49" evidence="8">
    <location>
        <begin position="390"/>
        <end position="533"/>
    </location>
</feature>
<dbReference type="Proteomes" id="UP001320209">
    <property type="component" value="Chromosome"/>
</dbReference>
<dbReference type="InterPro" id="IPR029045">
    <property type="entry name" value="ClpP/crotonase-like_dom_sf"/>
</dbReference>
<dbReference type="Pfam" id="PF01343">
    <property type="entry name" value="Peptidase_S49"/>
    <property type="match status" value="2"/>
</dbReference>
<keyword evidence="7" id="KW-0812">Transmembrane</keyword>
<dbReference type="Gene3D" id="3.90.226.10">
    <property type="entry name" value="2-enoyl-CoA Hydratase, Chain A, domain 1"/>
    <property type="match status" value="2"/>
</dbReference>
<dbReference type="InterPro" id="IPR047217">
    <property type="entry name" value="S49_SppA_67K_type_N"/>
</dbReference>
<evidence type="ECO:0000256" key="6">
    <source>
        <dbReference type="ARBA" id="ARBA00023136"/>
    </source>
</evidence>
<dbReference type="GO" id="GO:0008233">
    <property type="term" value="F:peptidase activity"/>
    <property type="evidence" value="ECO:0007669"/>
    <property type="project" value="UniProtKB-KW"/>
</dbReference>
<keyword evidence="5" id="KW-0720">Serine protease</keyword>
<reference evidence="9" key="1">
    <citation type="submission" date="2021-10" db="EMBL/GenBank/DDBJ databases">
        <title>Genome Sequence of The Candidatus Hydrogeosomobacter endosymbioticus, an Intracellular Bacterial Symbiont of the Anaerobic Ciliate GW7.</title>
        <authorList>
            <person name="Shiohama Y."/>
            <person name="Shinzato N."/>
        </authorList>
    </citation>
    <scope>NUCLEOTIDE SEQUENCE [LARGE SCALE GENOMIC DNA]</scope>
    <source>
        <strain evidence="9">200920</strain>
    </source>
</reference>
<feature type="transmembrane region" description="Helical" evidence="7">
    <location>
        <begin position="21"/>
        <end position="39"/>
    </location>
</feature>
<accession>A0ABM7V9E3</accession>
<keyword evidence="10" id="KW-1185">Reference proteome</keyword>
<dbReference type="SUPFAM" id="SSF52096">
    <property type="entry name" value="ClpP/crotonase"/>
    <property type="match status" value="2"/>
</dbReference>
<dbReference type="NCBIfam" id="TIGR00706">
    <property type="entry name" value="SppA_dom"/>
    <property type="match status" value="1"/>
</dbReference>
<dbReference type="InterPro" id="IPR047272">
    <property type="entry name" value="S49_SppA_C"/>
</dbReference>
<dbReference type="GO" id="GO:0006508">
    <property type="term" value="P:proteolysis"/>
    <property type="evidence" value="ECO:0007669"/>
    <property type="project" value="UniProtKB-KW"/>
</dbReference>
<name>A0ABM7V9E3_9PROT</name>
<dbReference type="PIRSF" id="PIRSF001217">
    <property type="entry name" value="Protease_4_SppA"/>
    <property type="match status" value="1"/>
</dbReference>